<sequence length="102" mass="11527">MAAQNSEASLPPKNAKGFYPSVAVIAFTSEGDKCTVTNGPSIEFFDVKQGWLKNFKKDYIERRGIEFLLVRKMNNVDNLDYLKKNLPDIYVGDLELGIPRVK</sequence>
<proteinExistence type="predicted"/>
<evidence type="ECO:0000313" key="1">
    <source>
        <dbReference type="EMBL" id="GBM91481.1"/>
    </source>
</evidence>
<keyword evidence="2" id="KW-1185">Reference proteome</keyword>
<gene>
    <name evidence="1" type="ORF">AVEN_245439_1</name>
</gene>
<comment type="caution">
    <text evidence="1">The sequence shown here is derived from an EMBL/GenBank/DDBJ whole genome shotgun (WGS) entry which is preliminary data.</text>
</comment>
<reference evidence="1 2" key="1">
    <citation type="journal article" date="2019" name="Sci. Rep.">
        <title>Orb-weaving spider Araneus ventricosus genome elucidates the spidroin gene catalogue.</title>
        <authorList>
            <person name="Kono N."/>
            <person name="Nakamura H."/>
            <person name="Ohtoshi R."/>
            <person name="Moran D.A.P."/>
            <person name="Shinohara A."/>
            <person name="Yoshida Y."/>
            <person name="Fujiwara M."/>
            <person name="Mori M."/>
            <person name="Tomita M."/>
            <person name="Arakawa K."/>
        </authorList>
    </citation>
    <scope>NUCLEOTIDE SEQUENCE [LARGE SCALE GENOMIC DNA]</scope>
</reference>
<organism evidence="1 2">
    <name type="scientific">Araneus ventricosus</name>
    <name type="common">Orbweaver spider</name>
    <name type="synonym">Epeira ventricosa</name>
    <dbReference type="NCBI Taxonomy" id="182803"/>
    <lineage>
        <taxon>Eukaryota</taxon>
        <taxon>Metazoa</taxon>
        <taxon>Ecdysozoa</taxon>
        <taxon>Arthropoda</taxon>
        <taxon>Chelicerata</taxon>
        <taxon>Arachnida</taxon>
        <taxon>Araneae</taxon>
        <taxon>Araneomorphae</taxon>
        <taxon>Entelegynae</taxon>
        <taxon>Araneoidea</taxon>
        <taxon>Araneidae</taxon>
        <taxon>Araneus</taxon>
    </lineage>
</organism>
<dbReference type="AlphaFoldDB" id="A0A4Y2JM78"/>
<accession>A0A4Y2JM78</accession>
<dbReference type="EMBL" id="BGPR01191077">
    <property type="protein sequence ID" value="GBM91481.1"/>
    <property type="molecule type" value="Genomic_DNA"/>
</dbReference>
<evidence type="ECO:0000313" key="2">
    <source>
        <dbReference type="Proteomes" id="UP000499080"/>
    </source>
</evidence>
<dbReference type="Proteomes" id="UP000499080">
    <property type="component" value="Unassembled WGS sequence"/>
</dbReference>
<protein>
    <submittedName>
        <fullName evidence="1">Uncharacterized protein</fullName>
    </submittedName>
</protein>
<name>A0A4Y2JM78_ARAVE</name>